<keyword evidence="2 10" id="KW-0812">Transmembrane</keyword>
<evidence type="ECO:0000256" key="4">
    <source>
        <dbReference type="ARBA" id="ARBA00022771"/>
    </source>
</evidence>
<evidence type="ECO:0000259" key="11">
    <source>
        <dbReference type="PROSITE" id="PS50089"/>
    </source>
</evidence>
<keyword evidence="7 10" id="KW-0472">Membrane</keyword>
<name>A0AAV6X4P6_9LAMI</name>
<dbReference type="InterPro" id="IPR013083">
    <property type="entry name" value="Znf_RING/FYVE/PHD"/>
</dbReference>
<comment type="caution">
    <text evidence="12">The sequence shown here is derived from an EMBL/GenBank/DDBJ whole genome shotgun (WGS) entry which is preliminary data.</text>
</comment>
<evidence type="ECO:0000256" key="6">
    <source>
        <dbReference type="ARBA" id="ARBA00022989"/>
    </source>
</evidence>
<keyword evidence="4 9" id="KW-0863">Zinc-finger</keyword>
<dbReference type="CDD" id="cd16454">
    <property type="entry name" value="RING-H2_PA-TM-RING"/>
    <property type="match status" value="1"/>
</dbReference>
<accession>A0AAV6X4P6</accession>
<dbReference type="PANTHER" id="PTHR46539:SF13">
    <property type="entry name" value="RING-TYPE DOMAIN-CONTAINING PROTEIN"/>
    <property type="match status" value="1"/>
</dbReference>
<comment type="similarity">
    <text evidence="8">Belongs to the RING-type zinc finger family. ATL subfamily.</text>
</comment>
<dbReference type="Pfam" id="PF13639">
    <property type="entry name" value="zf-RING_2"/>
    <property type="match status" value="1"/>
</dbReference>
<dbReference type="Proteomes" id="UP000826271">
    <property type="component" value="Unassembled WGS sequence"/>
</dbReference>
<evidence type="ECO:0000313" key="12">
    <source>
        <dbReference type="EMBL" id="KAG8377766.1"/>
    </source>
</evidence>
<comment type="subcellular location">
    <subcellularLocation>
        <location evidence="1">Membrane</location>
    </subcellularLocation>
</comment>
<evidence type="ECO:0000256" key="1">
    <source>
        <dbReference type="ARBA" id="ARBA00004370"/>
    </source>
</evidence>
<gene>
    <name evidence="12" type="ORF">BUALT_Bualt08G0067500</name>
</gene>
<evidence type="ECO:0000256" key="9">
    <source>
        <dbReference type="PROSITE-ProRule" id="PRU00175"/>
    </source>
</evidence>
<dbReference type="EMBL" id="WHWC01000008">
    <property type="protein sequence ID" value="KAG8377766.1"/>
    <property type="molecule type" value="Genomic_DNA"/>
</dbReference>
<protein>
    <recommendedName>
        <fullName evidence="11">RING-type domain-containing protein</fullName>
    </recommendedName>
</protein>
<evidence type="ECO:0000256" key="2">
    <source>
        <dbReference type="ARBA" id="ARBA00022692"/>
    </source>
</evidence>
<dbReference type="InterPro" id="IPR001841">
    <property type="entry name" value="Znf_RING"/>
</dbReference>
<dbReference type="SUPFAM" id="SSF57850">
    <property type="entry name" value="RING/U-box"/>
    <property type="match status" value="1"/>
</dbReference>
<dbReference type="GO" id="GO:0016020">
    <property type="term" value="C:membrane"/>
    <property type="evidence" value="ECO:0007669"/>
    <property type="project" value="UniProtKB-SubCell"/>
</dbReference>
<reference evidence="12" key="1">
    <citation type="submission" date="2019-10" db="EMBL/GenBank/DDBJ databases">
        <authorList>
            <person name="Zhang R."/>
            <person name="Pan Y."/>
            <person name="Wang J."/>
            <person name="Ma R."/>
            <person name="Yu S."/>
        </authorList>
    </citation>
    <scope>NUCLEOTIDE SEQUENCE</scope>
    <source>
        <strain evidence="12">LA-IB0</strain>
        <tissue evidence="12">Leaf</tissue>
    </source>
</reference>
<organism evidence="12 13">
    <name type="scientific">Buddleja alternifolia</name>
    <dbReference type="NCBI Taxonomy" id="168488"/>
    <lineage>
        <taxon>Eukaryota</taxon>
        <taxon>Viridiplantae</taxon>
        <taxon>Streptophyta</taxon>
        <taxon>Embryophyta</taxon>
        <taxon>Tracheophyta</taxon>
        <taxon>Spermatophyta</taxon>
        <taxon>Magnoliopsida</taxon>
        <taxon>eudicotyledons</taxon>
        <taxon>Gunneridae</taxon>
        <taxon>Pentapetalae</taxon>
        <taxon>asterids</taxon>
        <taxon>lamiids</taxon>
        <taxon>Lamiales</taxon>
        <taxon>Scrophulariaceae</taxon>
        <taxon>Buddlejeae</taxon>
        <taxon>Buddleja</taxon>
    </lineage>
</organism>
<proteinExistence type="inferred from homology"/>
<dbReference type="PANTHER" id="PTHR46539">
    <property type="entry name" value="E3 UBIQUITIN-PROTEIN LIGASE ATL42"/>
    <property type="match status" value="1"/>
</dbReference>
<evidence type="ECO:0000256" key="3">
    <source>
        <dbReference type="ARBA" id="ARBA00022723"/>
    </source>
</evidence>
<evidence type="ECO:0000256" key="10">
    <source>
        <dbReference type="SAM" id="Phobius"/>
    </source>
</evidence>
<keyword evidence="5" id="KW-0862">Zinc</keyword>
<dbReference type="AlphaFoldDB" id="A0AAV6X4P6"/>
<evidence type="ECO:0000256" key="5">
    <source>
        <dbReference type="ARBA" id="ARBA00022833"/>
    </source>
</evidence>
<feature type="transmembrane region" description="Helical" evidence="10">
    <location>
        <begin position="12"/>
        <end position="32"/>
    </location>
</feature>
<dbReference type="GO" id="GO:0008270">
    <property type="term" value="F:zinc ion binding"/>
    <property type="evidence" value="ECO:0007669"/>
    <property type="project" value="UniProtKB-KW"/>
</dbReference>
<dbReference type="PROSITE" id="PS50089">
    <property type="entry name" value="ZF_RING_2"/>
    <property type="match status" value="1"/>
</dbReference>
<sequence>MGSSLQDLPPPLSFICIIAILIVYVMCCYLIIDFISQDDENTSVGDPYQIADDQSSYSHLSVEELQEITYLYHRIGSNQSTCAICLENLRHADVCRILPACHHEFHALCIDPWLSKRLTCPVCRAPFRILGLEPVFLVED</sequence>
<keyword evidence="13" id="KW-1185">Reference proteome</keyword>
<feature type="domain" description="RING-type" evidence="11">
    <location>
        <begin position="82"/>
        <end position="124"/>
    </location>
</feature>
<evidence type="ECO:0000313" key="13">
    <source>
        <dbReference type="Proteomes" id="UP000826271"/>
    </source>
</evidence>
<keyword evidence="6 10" id="KW-1133">Transmembrane helix</keyword>
<dbReference type="Gene3D" id="3.30.40.10">
    <property type="entry name" value="Zinc/RING finger domain, C3HC4 (zinc finger)"/>
    <property type="match status" value="1"/>
</dbReference>
<dbReference type="SMART" id="SM00184">
    <property type="entry name" value="RING"/>
    <property type="match status" value="1"/>
</dbReference>
<keyword evidence="3" id="KW-0479">Metal-binding</keyword>
<evidence type="ECO:0000256" key="7">
    <source>
        <dbReference type="ARBA" id="ARBA00023136"/>
    </source>
</evidence>
<evidence type="ECO:0000256" key="8">
    <source>
        <dbReference type="ARBA" id="ARBA00024209"/>
    </source>
</evidence>